<dbReference type="Proteomes" id="UP000823399">
    <property type="component" value="Unassembled WGS sequence"/>
</dbReference>
<evidence type="ECO:0000313" key="3">
    <source>
        <dbReference type="Proteomes" id="UP000823399"/>
    </source>
</evidence>
<feature type="compositionally biased region" description="Polar residues" evidence="1">
    <location>
        <begin position="17"/>
        <end position="30"/>
    </location>
</feature>
<dbReference type="OrthoDB" id="3208495at2759"/>
<accession>A0A9P7FHR9</accession>
<reference evidence="2" key="1">
    <citation type="journal article" date="2020" name="New Phytol.">
        <title>Comparative genomics reveals dynamic genome evolution in host specialist ectomycorrhizal fungi.</title>
        <authorList>
            <person name="Lofgren L.A."/>
            <person name="Nguyen N.H."/>
            <person name="Vilgalys R."/>
            <person name="Ruytinx J."/>
            <person name="Liao H.L."/>
            <person name="Branco S."/>
            <person name="Kuo A."/>
            <person name="LaButti K."/>
            <person name="Lipzen A."/>
            <person name="Andreopoulos W."/>
            <person name="Pangilinan J."/>
            <person name="Riley R."/>
            <person name="Hundley H."/>
            <person name="Na H."/>
            <person name="Barry K."/>
            <person name="Grigoriev I.V."/>
            <person name="Stajich J.E."/>
            <person name="Kennedy P.G."/>
        </authorList>
    </citation>
    <scope>NUCLEOTIDE SEQUENCE</scope>
    <source>
        <strain evidence="2">FC423</strain>
    </source>
</reference>
<protein>
    <submittedName>
        <fullName evidence="2">Uncharacterized protein</fullName>
    </submittedName>
</protein>
<evidence type="ECO:0000256" key="1">
    <source>
        <dbReference type="SAM" id="MobiDB-lite"/>
    </source>
</evidence>
<feature type="compositionally biased region" description="Polar residues" evidence="1">
    <location>
        <begin position="42"/>
        <end position="51"/>
    </location>
</feature>
<gene>
    <name evidence="2" type="ORF">F5147DRAFT_565960</name>
</gene>
<name>A0A9P7FHR9_9AGAM</name>
<dbReference type="RefSeq" id="XP_041298411.1">
    <property type="nucleotide sequence ID" value="XM_041430777.1"/>
</dbReference>
<dbReference type="GeneID" id="64693036"/>
<feature type="region of interest" description="Disordered" evidence="1">
    <location>
        <begin position="1"/>
        <end position="59"/>
    </location>
</feature>
<feature type="non-terminal residue" evidence="2">
    <location>
        <position position="1"/>
    </location>
</feature>
<sequence length="93" mass="10295">FETEPDSMGLYRIYPTHPTSIPPNDSSLISRTDAPTLEGEQVTESSNTHASTGFAPPDVDNDHIFDPFTNPMCGLMMTWRYTGTNEKSDAKVN</sequence>
<keyword evidence="3" id="KW-1185">Reference proteome</keyword>
<dbReference type="EMBL" id="JABBWM010000004">
    <property type="protein sequence ID" value="KAG2117894.1"/>
    <property type="molecule type" value="Genomic_DNA"/>
</dbReference>
<comment type="caution">
    <text evidence="2">The sequence shown here is derived from an EMBL/GenBank/DDBJ whole genome shotgun (WGS) entry which is preliminary data.</text>
</comment>
<organism evidence="2 3">
    <name type="scientific">Suillus discolor</name>
    <dbReference type="NCBI Taxonomy" id="1912936"/>
    <lineage>
        <taxon>Eukaryota</taxon>
        <taxon>Fungi</taxon>
        <taxon>Dikarya</taxon>
        <taxon>Basidiomycota</taxon>
        <taxon>Agaricomycotina</taxon>
        <taxon>Agaricomycetes</taxon>
        <taxon>Agaricomycetidae</taxon>
        <taxon>Boletales</taxon>
        <taxon>Suillineae</taxon>
        <taxon>Suillaceae</taxon>
        <taxon>Suillus</taxon>
    </lineage>
</organism>
<proteinExistence type="predicted"/>
<dbReference type="AlphaFoldDB" id="A0A9P7FHR9"/>
<evidence type="ECO:0000313" key="2">
    <source>
        <dbReference type="EMBL" id="KAG2117894.1"/>
    </source>
</evidence>